<dbReference type="SUPFAM" id="SSF51621">
    <property type="entry name" value="Phosphoenolpyruvate/pyruvate domain"/>
    <property type="match status" value="1"/>
</dbReference>
<dbReference type="FunFam" id="3.20.20.60:FF:000003">
    <property type="entry name" value="3-methyl-2-oxobutanoate hydroxymethyltransferase"/>
    <property type="match status" value="1"/>
</dbReference>
<feature type="binding site" evidence="7 10">
    <location>
        <position position="57"/>
    </location>
    <ligand>
        <name>Mg(2+)</name>
        <dbReference type="ChEBI" id="CHEBI:18420"/>
    </ligand>
</feature>
<dbReference type="Pfam" id="PF02548">
    <property type="entry name" value="Pantoate_transf"/>
    <property type="match status" value="1"/>
</dbReference>
<feature type="binding site" evidence="7 9">
    <location>
        <position position="96"/>
    </location>
    <ligand>
        <name>3-methyl-2-oxobutanoate</name>
        <dbReference type="ChEBI" id="CHEBI:11851"/>
    </ligand>
</feature>
<proteinExistence type="inferred from homology"/>
<evidence type="ECO:0000256" key="5">
    <source>
        <dbReference type="ARBA" id="ARBA00022679"/>
    </source>
</evidence>
<comment type="subcellular location">
    <subcellularLocation>
        <location evidence="7">Cytoplasm</location>
    </subcellularLocation>
</comment>
<reference evidence="11" key="2">
    <citation type="submission" date="2020-09" db="EMBL/GenBank/DDBJ databases">
        <authorList>
            <person name="Sun Q."/>
            <person name="Zhou Y."/>
        </authorList>
    </citation>
    <scope>NUCLEOTIDE SEQUENCE</scope>
    <source>
        <strain evidence="11">CGMCC 1.14988</strain>
    </source>
</reference>
<dbReference type="UniPathway" id="UPA00028">
    <property type="reaction ID" value="UER00003"/>
</dbReference>
<comment type="caution">
    <text evidence="11">The sequence shown here is derived from an EMBL/GenBank/DDBJ whole genome shotgun (WGS) entry which is preliminary data.</text>
</comment>
<comment type="similarity">
    <text evidence="2 7">Belongs to the PanB family.</text>
</comment>
<dbReference type="InterPro" id="IPR003700">
    <property type="entry name" value="Pantoate_hydroxy_MeTrfase"/>
</dbReference>
<evidence type="ECO:0000313" key="12">
    <source>
        <dbReference type="Proteomes" id="UP000650511"/>
    </source>
</evidence>
<accession>A0A8J3AC31</accession>
<dbReference type="AlphaFoldDB" id="A0A8J3AC31"/>
<protein>
    <recommendedName>
        <fullName evidence="7">3-methyl-2-oxobutanoate hydroxymethyltransferase</fullName>
        <ecNumber evidence="7">2.1.2.11</ecNumber>
    </recommendedName>
    <alternativeName>
        <fullName evidence="7">Ketopantoate hydroxymethyltransferase</fullName>
        <shortName evidence="7">KPHMT</shortName>
    </alternativeName>
</protein>
<dbReference type="Gene3D" id="3.20.20.60">
    <property type="entry name" value="Phosphoenolpyruvate-binding domains"/>
    <property type="match status" value="1"/>
</dbReference>
<dbReference type="Proteomes" id="UP000650511">
    <property type="component" value="Unassembled WGS sequence"/>
</dbReference>
<dbReference type="PIRSF" id="PIRSF000388">
    <property type="entry name" value="Pantoate_hydroxy_MeTrfase"/>
    <property type="match status" value="1"/>
</dbReference>
<dbReference type="GO" id="GO:0005737">
    <property type="term" value="C:cytoplasm"/>
    <property type="evidence" value="ECO:0007669"/>
    <property type="project" value="UniProtKB-SubCell"/>
</dbReference>
<dbReference type="NCBIfam" id="TIGR00222">
    <property type="entry name" value="panB"/>
    <property type="match status" value="1"/>
</dbReference>
<dbReference type="GO" id="GO:0000287">
    <property type="term" value="F:magnesium ion binding"/>
    <property type="evidence" value="ECO:0007669"/>
    <property type="project" value="TreeGrafter"/>
</dbReference>
<comment type="function">
    <text evidence="6 7">Catalyzes the reversible reaction in which hydroxymethyl group from 5,10-methylenetetrahydrofolate is transferred onto alpha-ketoisovalerate to form ketopantoate.</text>
</comment>
<comment type="cofactor">
    <cofactor evidence="7 10">
        <name>Mg(2+)</name>
        <dbReference type="ChEBI" id="CHEBI:18420"/>
    </cofactor>
    <text evidence="7 10">Binds 1 Mg(2+) ion per subunit.</text>
</comment>
<evidence type="ECO:0000256" key="10">
    <source>
        <dbReference type="PIRSR" id="PIRSR000388-3"/>
    </source>
</evidence>
<keyword evidence="7 10" id="KW-0460">Magnesium</keyword>
<dbReference type="InterPro" id="IPR015813">
    <property type="entry name" value="Pyrv/PenolPyrv_kinase-like_dom"/>
</dbReference>
<evidence type="ECO:0000313" key="11">
    <source>
        <dbReference type="EMBL" id="GGI08210.1"/>
    </source>
</evidence>
<evidence type="ECO:0000256" key="4">
    <source>
        <dbReference type="ARBA" id="ARBA00022655"/>
    </source>
</evidence>
<feature type="binding site" evidence="7 10">
    <location>
        <position position="96"/>
    </location>
    <ligand>
        <name>Mg(2+)</name>
        <dbReference type="ChEBI" id="CHEBI:18420"/>
    </ligand>
</feature>
<dbReference type="GO" id="GO:0015940">
    <property type="term" value="P:pantothenate biosynthetic process"/>
    <property type="evidence" value="ECO:0007669"/>
    <property type="project" value="UniProtKB-UniRule"/>
</dbReference>
<evidence type="ECO:0000256" key="9">
    <source>
        <dbReference type="PIRSR" id="PIRSR000388-2"/>
    </source>
</evidence>
<comment type="subunit">
    <text evidence="3 7">Homodecamer; pentamer of dimers.</text>
</comment>
<feature type="binding site" evidence="7 10">
    <location>
        <position position="128"/>
    </location>
    <ligand>
        <name>Mg(2+)</name>
        <dbReference type="ChEBI" id="CHEBI:18420"/>
    </ligand>
</feature>
<evidence type="ECO:0000256" key="6">
    <source>
        <dbReference type="ARBA" id="ARBA00056497"/>
    </source>
</evidence>
<evidence type="ECO:0000256" key="8">
    <source>
        <dbReference type="PIRSR" id="PIRSR000388-1"/>
    </source>
</evidence>
<sequence length="277" mass="28941">MSVHVSADAPTPRRPVSIHDLRASKQRGEKFVMLTAYDHSAAALLDELGVPVLLVGDSLGMVVLGYESTVPVTLDEMLHHTRAVARGAPNAVVVGDLPFGTYQDGPSQALASATRLLKEAGATAVKLEGGGPMIEVTAHLVRAGIPVMGHLGLTPQSVHQFGGFKVQGRDVEAADQLVADAVGLADAGAFAIVLECVPTELGARITEAVDVPTIGIGAGPHTDGQVLVWHDLLGLTTGRLPRFVKPYADLRSEIAGAVKAFSSEVADGEYPGPEHRY</sequence>
<dbReference type="InterPro" id="IPR040442">
    <property type="entry name" value="Pyrv_kinase-like_dom_sf"/>
</dbReference>
<name>A0A8J3AC31_9ACTN</name>
<dbReference type="PANTHER" id="PTHR20881">
    <property type="entry name" value="3-METHYL-2-OXOBUTANOATE HYDROXYMETHYLTRANSFERASE"/>
    <property type="match status" value="1"/>
</dbReference>
<keyword evidence="5 7" id="KW-0808">Transferase</keyword>
<feature type="binding site" evidence="7 9">
    <location>
        <position position="126"/>
    </location>
    <ligand>
        <name>3-methyl-2-oxobutanoate</name>
        <dbReference type="ChEBI" id="CHEBI:11851"/>
    </ligand>
</feature>
<organism evidence="11 12">
    <name type="scientific">Egicoccus halophilus</name>
    <dbReference type="NCBI Taxonomy" id="1670830"/>
    <lineage>
        <taxon>Bacteria</taxon>
        <taxon>Bacillati</taxon>
        <taxon>Actinomycetota</taxon>
        <taxon>Nitriliruptoria</taxon>
        <taxon>Egicoccales</taxon>
        <taxon>Egicoccaceae</taxon>
        <taxon>Egicoccus</taxon>
    </lineage>
</organism>
<dbReference type="EMBL" id="BMHA01000011">
    <property type="protein sequence ID" value="GGI08210.1"/>
    <property type="molecule type" value="Genomic_DNA"/>
</dbReference>
<evidence type="ECO:0000256" key="7">
    <source>
        <dbReference type="HAMAP-Rule" id="MF_00156"/>
    </source>
</evidence>
<dbReference type="NCBIfam" id="NF001452">
    <property type="entry name" value="PRK00311.1"/>
    <property type="match status" value="1"/>
</dbReference>
<evidence type="ECO:0000256" key="3">
    <source>
        <dbReference type="ARBA" id="ARBA00011424"/>
    </source>
</evidence>
<feature type="binding site" evidence="7 9">
    <location>
        <begin position="57"/>
        <end position="58"/>
    </location>
    <ligand>
        <name>3-methyl-2-oxobutanoate</name>
        <dbReference type="ChEBI" id="CHEBI:11851"/>
    </ligand>
</feature>
<dbReference type="PANTHER" id="PTHR20881:SF0">
    <property type="entry name" value="3-METHYL-2-OXOBUTANOATE HYDROXYMETHYLTRANSFERASE"/>
    <property type="match status" value="1"/>
</dbReference>
<dbReference type="OrthoDB" id="9781789at2"/>
<dbReference type="HAMAP" id="MF_00156">
    <property type="entry name" value="PanB"/>
    <property type="match status" value="1"/>
</dbReference>
<dbReference type="RefSeq" id="WP_130650057.1">
    <property type="nucleotide sequence ID" value="NZ_BMHA01000011.1"/>
</dbReference>
<comment type="pathway">
    <text evidence="1 7">Cofactor biosynthesis; (R)-pantothenate biosynthesis; (R)-pantoate from 3-methyl-2-oxobutanoate: step 1/2.</text>
</comment>
<keyword evidence="12" id="KW-1185">Reference proteome</keyword>
<dbReference type="GO" id="GO:0003864">
    <property type="term" value="F:3-methyl-2-oxobutanoate hydroxymethyltransferase activity"/>
    <property type="evidence" value="ECO:0007669"/>
    <property type="project" value="UniProtKB-UniRule"/>
</dbReference>
<reference evidence="11" key="1">
    <citation type="journal article" date="2014" name="Int. J. Syst. Evol. Microbiol.">
        <title>Complete genome sequence of Corynebacterium casei LMG S-19264T (=DSM 44701T), isolated from a smear-ripened cheese.</title>
        <authorList>
            <consortium name="US DOE Joint Genome Institute (JGI-PGF)"/>
            <person name="Walter F."/>
            <person name="Albersmeier A."/>
            <person name="Kalinowski J."/>
            <person name="Ruckert C."/>
        </authorList>
    </citation>
    <scope>NUCLEOTIDE SEQUENCE</scope>
    <source>
        <strain evidence="11">CGMCC 1.14988</strain>
    </source>
</reference>
<gene>
    <name evidence="7 11" type="primary">panB</name>
    <name evidence="11" type="ORF">GCM10011354_27950</name>
</gene>
<dbReference type="EC" id="2.1.2.11" evidence="7"/>
<evidence type="ECO:0000256" key="2">
    <source>
        <dbReference type="ARBA" id="ARBA00008676"/>
    </source>
</evidence>
<keyword evidence="7" id="KW-0963">Cytoplasm</keyword>
<keyword evidence="7 10" id="KW-0479">Metal-binding</keyword>
<feature type="active site" description="Proton acceptor" evidence="7 8">
    <location>
        <position position="195"/>
    </location>
</feature>
<dbReference type="CDD" id="cd06557">
    <property type="entry name" value="KPHMT-like"/>
    <property type="match status" value="1"/>
</dbReference>
<evidence type="ECO:0000256" key="1">
    <source>
        <dbReference type="ARBA" id="ARBA00005033"/>
    </source>
</evidence>
<keyword evidence="4 7" id="KW-0566">Pantothenate biosynthesis</keyword>
<comment type="catalytic activity">
    <reaction evidence="7">
        <text>(6R)-5,10-methylene-5,6,7,8-tetrahydrofolate + 3-methyl-2-oxobutanoate + H2O = 2-dehydropantoate + (6S)-5,6,7,8-tetrahydrofolate</text>
        <dbReference type="Rhea" id="RHEA:11824"/>
        <dbReference type="ChEBI" id="CHEBI:11561"/>
        <dbReference type="ChEBI" id="CHEBI:11851"/>
        <dbReference type="ChEBI" id="CHEBI:15377"/>
        <dbReference type="ChEBI" id="CHEBI:15636"/>
        <dbReference type="ChEBI" id="CHEBI:57453"/>
        <dbReference type="EC" id="2.1.2.11"/>
    </reaction>
</comment>